<dbReference type="EMBL" id="JADNRY010000021">
    <property type="protein sequence ID" value="KAF9072924.1"/>
    <property type="molecule type" value="Genomic_DNA"/>
</dbReference>
<reference evidence="3" key="1">
    <citation type="submission" date="2020-11" db="EMBL/GenBank/DDBJ databases">
        <authorList>
            <consortium name="DOE Joint Genome Institute"/>
            <person name="Ahrendt S."/>
            <person name="Riley R."/>
            <person name="Andreopoulos W."/>
            <person name="Labutti K."/>
            <person name="Pangilinan J."/>
            <person name="Ruiz-Duenas F.J."/>
            <person name="Barrasa J.M."/>
            <person name="Sanchez-Garcia M."/>
            <person name="Camarero S."/>
            <person name="Miyauchi S."/>
            <person name="Serrano A."/>
            <person name="Linde D."/>
            <person name="Babiker R."/>
            <person name="Drula E."/>
            <person name="Ayuso-Fernandez I."/>
            <person name="Pacheco R."/>
            <person name="Padilla G."/>
            <person name="Ferreira P."/>
            <person name="Barriuso J."/>
            <person name="Kellner H."/>
            <person name="Castanera R."/>
            <person name="Alfaro M."/>
            <person name="Ramirez L."/>
            <person name="Pisabarro A.G."/>
            <person name="Kuo A."/>
            <person name="Tritt A."/>
            <person name="Lipzen A."/>
            <person name="He G."/>
            <person name="Yan M."/>
            <person name="Ng V."/>
            <person name="Cullen D."/>
            <person name="Martin F."/>
            <person name="Rosso M.-N."/>
            <person name="Henrissat B."/>
            <person name="Hibbett D."/>
            <person name="Martinez A.T."/>
            <person name="Grigoriev I.V."/>
        </authorList>
    </citation>
    <scope>NUCLEOTIDE SEQUENCE</scope>
    <source>
        <strain evidence="3">AH 40177</strain>
    </source>
</reference>
<dbReference type="InterPro" id="IPR003165">
    <property type="entry name" value="Piwi"/>
</dbReference>
<dbReference type="AlphaFoldDB" id="A0A9P5Q134"/>
<accession>A0A9P5Q134</accession>
<dbReference type="InterPro" id="IPR003100">
    <property type="entry name" value="PAZ_dom"/>
</dbReference>
<protein>
    <submittedName>
        <fullName evidence="3">Piwi domain-containing protein</fullName>
    </submittedName>
</protein>
<evidence type="ECO:0000256" key="1">
    <source>
        <dbReference type="SAM" id="MobiDB-lite"/>
    </source>
</evidence>
<dbReference type="Proteomes" id="UP000772434">
    <property type="component" value="Unassembled WGS sequence"/>
</dbReference>
<dbReference type="Gene3D" id="3.40.50.2300">
    <property type="match status" value="1"/>
</dbReference>
<dbReference type="Gene3D" id="3.30.420.10">
    <property type="entry name" value="Ribonuclease H-like superfamily/Ribonuclease H"/>
    <property type="match status" value="1"/>
</dbReference>
<dbReference type="GO" id="GO:0003723">
    <property type="term" value="F:RNA binding"/>
    <property type="evidence" value="ECO:0007669"/>
    <property type="project" value="InterPro"/>
</dbReference>
<proteinExistence type="predicted"/>
<dbReference type="OrthoDB" id="10252740at2759"/>
<gene>
    <name evidence="3" type="ORF">BDP27DRAFT_1417693</name>
</gene>
<dbReference type="InterPro" id="IPR032474">
    <property type="entry name" value="Argonaute_N"/>
</dbReference>
<feature type="region of interest" description="Disordered" evidence="1">
    <location>
        <begin position="1"/>
        <end position="50"/>
    </location>
</feature>
<feature type="compositionally biased region" description="Gly residues" evidence="1">
    <location>
        <begin position="21"/>
        <end position="44"/>
    </location>
</feature>
<dbReference type="SMART" id="SM00950">
    <property type="entry name" value="Piwi"/>
    <property type="match status" value="1"/>
</dbReference>
<dbReference type="SUPFAM" id="SSF53098">
    <property type="entry name" value="Ribonuclease H-like"/>
    <property type="match status" value="1"/>
</dbReference>
<comment type="caution">
    <text evidence="3">The sequence shown here is derived from an EMBL/GenBank/DDBJ whole genome shotgun (WGS) entry which is preliminary data.</text>
</comment>
<dbReference type="CDD" id="cd02846">
    <property type="entry name" value="PAZ_argonaute_like"/>
    <property type="match status" value="1"/>
</dbReference>
<sequence>MSYRGRAQDGGWRGRGRGGGERGGPPRGGERGGPPRGRGGGGRGTTLNRNHRLPVVVNTNSFEITKLPSKEYYLYSDIDSRFLQSPEVKKFEGRQQILDKLQIIVAPEIFNPRVLYDGKHLLYSSQLLNLEDSNSGMFEVNIFDRPPRTSTDGRPPRGLYRVAIKLTSSEPIRPSDLDTILNGGAPTPQSITATNLLQLLIRQSPNQNHPHNSRAYFSDVQKSVLGDGIELWRGFFQSVRPNVGKMLINIDTTMAAMYKSGPLIEVAKEFLGCGDAARLDLQAHTPDYRRLEQFLNNLKLMVNTPASKDRTKSIRGLIPNAGNFAFAKDGQDMTVATYMKITYNIDIRYKAIVGVRLSPKNADNPTVVPLEICMVLPGQFYKHKIPDRHTKAVVEFSTLKPEQRLDAIMGRSGGRMLPSPIKGYIDSSAMIQAKMEVSQQPVRIRGELLALPQVLFGNNSSAELRNGSWNVARQRFIRPAALICWGVINFSRSIDQNNLRRLMGDMTDCCKGLGMDIAPPAFFENGPEHASDKILGQALEALKRAYNNISPEDRQRLANAKAPSIRPIVVVILPKLAQELRRKIKHCPWNNLGVLTQCLQDDKIKSAKIQYWGNVAVKLNARLGGYNSIVNSPAMSRLQQKNTIVMGADVAHPGPGSLKPSVASLVASYDDLASRYVAFTRIQHPRQEFIQDLKEMVTDAINNYVGTHNGNGVARIVFFRDGISEGEFESVSRHEIAAIKSGVAEVLRQKGVSETYMPQLTYVIVGKRHHVTFYPELGTDANDGRGNCIAGFVNDSSDFSNPSTEDFYLQSHGAIQGTSRSAHYIVIQDEVYGNNLEEIQDLAFTLCHVYAKATRSVSIPAPVYYADLVCARGAIHFSDDSELKLASETASNSSGPQTFDLDIWQGAFKPTNNRAAREMYFL</sequence>
<dbReference type="InterPro" id="IPR032473">
    <property type="entry name" value="Argonaute_Mid_dom"/>
</dbReference>
<evidence type="ECO:0000313" key="3">
    <source>
        <dbReference type="EMBL" id="KAF9072924.1"/>
    </source>
</evidence>
<name>A0A9P5Q134_9AGAR</name>
<evidence type="ECO:0000313" key="4">
    <source>
        <dbReference type="Proteomes" id="UP000772434"/>
    </source>
</evidence>
<dbReference type="Pfam" id="PF16487">
    <property type="entry name" value="ArgoMid"/>
    <property type="match status" value="1"/>
</dbReference>
<dbReference type="Pfam" id="PF08699">
    <property type="entry name" value="ArgoL1"/>
    <property type="match status" value="1"/>
</dbReference>
<dbReference type="Pfam" id="PF16486">
    <property type="entry name" value="ArgoN"/>
    <property type="match status" value="1"/>
</dbReference>
<organism evidence="3 4">
    <name type="scientific">Rhodocollybia butyracea</name>
    <dbReference type="NCBI Taxonomy" id="206335"/>
    <lineage>
        <taxon>Eukaryota</taxon>
        <taxon>Fungi</taxon>
        <taxon>Dikarya</taxon>
        <taxon>Basidiomycota</taxon>
        <taxon>Agaricomycotina</taxon>
        <taxon>Agaricomycetes</taxon>
        <taxon>Agaricomycetidae</taxon>
        <taxon>Agaricales</taxon>
        <taxon>Marasmiineae</taxon>
        <taxon>Omphalotaceae</taxon>
        <taxon>Rhodocollybia</taxon>
    </lineage>
</organism>
<dbReference type="Gene3D" id="2.170.260.10">
    <property type="entry name" value="paz domain"/>
    <property type="match status" value="1"/>
</dbReference>
<feature type="domain" description="Piwi" evidence="2">
    <location>
        <begin position="568"/>
        <end position="869"/>
    </location>
</feature>
<evidence type="ECO:0000259" key="2">
    <source>
        <dbReference type="PROSITE" id="PS50822"/>
    </source>
</evidence>
<dbReference type="PANTHER" id="PTHR22891">
    <property type="entry name" value="EUKARYOTIC TRANSLATION INITIATION FACTOR 2C"/>
    <property type="match status" value="1"/>
</dbReference>
<dbReference type="SMART" id="SM01163">
    <property type="entry name" value="DUF1785"/>
    <property type="match status" value="1"/>
</dbReference>
<dbReference type="Pfam" id="PF02171">
    <property type="entry name" value="Piwi"/>
    <property type="match status" value="1"/>
</dbReference>
<keyword evidence="4" id="KW-1185">Reference proteome</keyword>
<dbReference type="InterPro" id="IPR014811">
    <property type="entry name" value="ArgoL1"/>
</dbReference>
<dbReference type="InterPro" id="IPR036397">
    <property type="entry name" value="RNaseH_sf"/>
</dbReference>
<dbReference type="InterPro" id="IPR036085">
    <property type="entry name" value="PAZ_dom_sf"/>
</dbReference>
<dbReference type="SUPFAM" id="SSF101690">
    <property type="entry name" value="PAZ domain"/>
    <property type="match status" value="1"/>
</dbReference>
<dbReference type="PROSITE" id="PS50822">
    <property type="entry name" value="PIWI"/>
    <property type="match status" value="1"/>
</dbReference>
<dbReference type="InterPro" id="IPR012337">
    <property type="entry name" value="RNaseH-like_sf"/>
</dbReference>
<dbReference type="Pfam" id="PF02170">
    <property type="entry name" value="PAZ"/>
    <property type="match status" value="1"/>
</dbReference>